<evidence type="ECO:0000313" key="2">
    <source>
        <dbReference type="EMBL" id="EAA21138.1"/>
    </source>
</evidence>
<dbReference type="PaxDb" id="73239-Q7RNP3"/>
<dbReference type="EMBL" id="AABL01000477">
    <property type="protein sequence ID" value="EAA21138.1"/>
    <property type="molecule type" value="Genomic_DNA"/>
</dbReference>
<evidence type="ECO:0000256" key="1">
    <source>
        <dbReference type="SAM" id="MobiDB-lite"/>
    </source>
</evidence>
<keyword evidence="3" id="KW-1185">Reference proteome</keyword>
<accession>Q7RNP3</accession>
<comment type="caution">
    <text evidence="2">The sequence shown here is derived from an EMBL/GenBank/DDBJ whole genome shotgun (WGS) entry which is preliminary data.</text>
</comment>
<evidence type="ECO:0000313" key="3">
    <source>
        <dbReference type="Proteomes" id="UP000008553"/>
    </source>
</evidence>
<sequence length="64" mass="7121">MLSPLTFGVIRYQNNGITKKQSSNSETKPLIVPRENTNTISDNKSISSTIKSDTKPSPYNYTIT</sequence>
<protein>
    <submittedName>
        <fullName evidence="2">Uncharacterized protein</fullName>
    </submittedName>
</protein>
<name>Q7RNP3_PLAYO</name>
<reference evidence="2 3" key="1">
    <citation type="journal article" date="2002" name="Nature">
        <title>Genome sequence and comparative analysis of the model rodent malaria parasite Plasmodium yoelii yoelii.</title>
        <authorList>
            <person name="Carlton J.M."/>
            <person name="Angiuoli S.V."/>
            <person name="Suh B.B."/>
            <person name="Kooij T.W."/>
            <person name="Pertea M."/>
            <person name="Silva J.C."/>
            <person name="Ermolaeva M.D."/>
            <person name="Allen J.E."/>
            <person name="Selengut J.D."/>
            <person name="Koo H.L."/>
            <person name="Peterson J.D."/>
            <person name="Pop M."/>
            <person name="Kosack D.S."/>
            <person name="Shumway M.F."/>
            <person name="Bidwell S.L."/>
            <person name="Shallom S.J."/>
            <person name="van Aken S.E."/>
            <person name="Riedmuller S.B."/>
            <person name="Feldblyum T.V."/>
            <person name="Cho J.K."/>
            <person name="Quackenbush J."/>
            <person name="Sedegah M."/>
            <person name="Shoaibi A."/>
            <person name="Cummings L.M."/>
            <person name="Florens L."/>
            <person name="Yates J.R."/>
            <person name="Raine J.D."/>
            <person name="Sinden R.E."/>
            <person name="Harris M.A."/>
            <person name="Cunningham D.A."/>
            <person name="Preiser P.R."/>
            <person name="Bergman L.W."/>
            <person name="Vaidya A.B."/>
            <person name="van Lin L.H."/>
            <person name="Janse C.J."/>
            <person name="Waters A.P."/>
            <person name="Smith H.O."/>
            <person name="White O.R."/>
            <person name="Salzberg S.L."/>
            <person name="Venter J.C."/>
            <person name="Fraser C.M."/>
            <person name="Hoffman S.L."/>
            <person name="Gardner M.J."/>
            <person name="Carucci D.J."/>
        </authorList>
    </citation>
    <scope>NUCLEOTIDE SEQUENCE [LARGE SCALE GENOMIC DNA]</scope>
    <source>
        <strain evidence="2 3">17XNL</strain>
    </source>
</reference>
<dbReference type="Proteomes" id="UP000008553">
    <property type="component" value="Unassembled WGS sequence"/>
</dbReference>
<dbReference type="AlphaFoldDB" id="Q7RNP3"/>
<proteinExistence type="predicted"/>
<feature type="compositionally biased region" description="Low complexity" evidence="1">
    <location>
        <begin position="36"/>
        <end position="58"/>
    </location>
</feature>
<gene>
    <name evidence="2" type="ORF">PY01772</name>
</gene>
<dbReference type="InParanoid" id="Q7RNP3"/>
<organism evidence="2 3">
    <name type="scientific">Plasmodium yoelii yoelii</name>
    <dbReference type="NCBI Taxonomy" id="73239"/>
    <lineage>
        <taxon>Eukaryota</taxon>
        <taxon>Sar</taxon>
        <taxon>Alveolata</taxon>
        <taxon>Apicomplexa</taxon>
        <taxon>Aconoidasida</taxon>
        <taxon>Haemosporida</taxon>
        <taxon>Plasmodiidae</taxon>
        <taxon>Plasmodium</taxon>
        <taxon>Plasmodium (Vinckeia)</taxon>
    </lineage>
</organism>
<feature type="region of interest" description="Disordered" evidence="1">
    <location>
        <begin position="19"/>
        <end position="64"/>
    </location>
</feature>